<dbReference type="AlphaFoldDB" id="A0AAV2ZCG6"/>
<reference evidence="8" key="2">
    <citation type="journal article" date="2023" name="Microbiol Resour">
        <title>Decontamination and Annotation of the Draft Genome Sequence of the Oomycete Lagenidium giganteum ARSEF 373.</title>
        <authorList>
            <person name="Morgan W.R."/>
            <person name="Tartar A."/>
        </authorList>
    </citation>
    <scope>NUCLEOTIDE SEQUENCE</scope>
    <source>
        <strain evidence="8">ARSEF 373</strain>
    </source>
</reference>
<organism evidence="8 9">
    <name type="scientific">Lagenidium giganteum</name>
    <dbReference type="NCBI Taxonomy" id="4803"/>
    <lineage>
        <taxon>Eukaryota</taxon>
        <taxon>Sar</taxon>
        <taxon>Stramenopiles</taxon>
        <taxon>Oomycota</taxon>
        <taxon>Peronosporomycetes</taxon>
        <taxon>Pythiales</taxon>
        <taxon>Pythiaceae</taxon>
    </lineage>
</organism>
<feature type="domain" description="Integrase catalytic" evidence="7">
    <location>
        <begin position="294"/>
        <end position="396"/>
    </location>
</feature>
<keyword evidence="2" id="KW-0548">Nucleotidyltransferase</keyword>
<keyword evidence="6" id="KW-0695">RNA-directed DNA polymerase</keyword>
<evidence type="ECO:0000313" key="8">
    <source>
        <dbReference type="EMBL" id="DBA04718.1"/>
    </source>
</evidence>
<dbReference type="GO" id="GO:0004519">
    <property type="term" value="F:endonuclease activity"/>
    <property type="evidence" value="ECO:0007669"/>
    <property type="project" value="UniProtKB-KW"/>
</dbReference>
<evidence type="ECO:0000256" key="3">
    <source>
        <dbReference type="ARBA" id="ARBA00022722"/>
    </source>
</evidence>
<dbReference type="EMBL" id="DAKRPA010000006">
    <property type="protein sequence ID" value="DBA04718.1"/>
    <property type="molecule type" value="Genomic_DNA"/>
</dbReference>
<keyword evidence="3" id="KW-0540">Nuclease</keyword>
<keyword evidence="4" id="KW-0255">Endonuclease</keyword>
<name>A0AAV2ZCG6_9STRA</name>
<dbReference type="InterPro" id="IPR050951">
    <property type="entry name" value="Retrovirus_Pol_polyprotein"/>
</dbReference>
<reference evidence="8" key="1">
    <citation type="submission" date="2022-11" db="EMBL/GenBank/DDBJ databases">
        <authorList>
            <person name="Morgan W.R."/>
            <person name="Tartar A."/>
        </authorList>
    </citation>
    <scope>NUCLEOTIDE SEQUENCE</scope>
    <source>
        <strain evidence="8">ARSEF 373</strain>
    </source>
</reference>
<dbReference type="PROSITE" id="PS50994">
    <property type="entry name" value="INTEGRASE"/>
    <property type="match status" value="1"/>
</dbReference>
<dbReference type="InterPro" id="IPR043502">
    <property type="entry name" value="DNA/RNA_pol_sf"/>
</dbReference>
<keyword evidence="9" id="KW-1185">Reference proteome</keyword>
<dbReference type="PANTHER" id="PTHR37984">
    <property type="entry name" value="PROTEIN CBG26694"/>
    <property type="match status" value="1"/>
</dbReference>
<accession>A0AAV2ZCG6</accession>
<dbReference type="GO" id="GO:0015074">
    <property type="term" value="P:DNA integration"/>
    <property type="evidence" value="ECO:0007669"/>
    <property type="project" value="InterPro"/>
</dbReference>
<evidence type="ECO:0000256" key="1">
    <source>
        <dbReference type="ARBA" id="ARBA00022679"/>
    </source>
</evidence>
<evidence type="ECO:0000259" key="7">
    <source>
        <dbReference type="PROSITE" id="PS50994"/>
    </source>
</evidence>
<dbReference type="Pfam" id="PF17917">
    <property type="entry name" value="RT_RNaseH"/>
    <property type="match status" value="1"/>
</dbReference>
<dbReference type="InterPro" id="IPR041373">
    <property type="entry name" value="RT_RNaseH"/>
</dbReference>
<dbReference type="InterPro" id="IPR036397">
    <property type="entry name" value="RNaseH_sf"/>
</dbReference>
<protein>
    <recommendedName>
        <fullName evidence="7">Integrase catalytic domain-containing protein</fullName>
    </recommendedName>
</protein>
<evidence type="ECO:0000256" key="6">
    <source>
        <dbReference type="ARBA" id="ARBA00022918"/>
    </source>
</evidence>
<evidence type="ECO:0000256" key="4">
    <source>
        <dbReference type="ARBA" id="ARBA00022759"/>
    </source>
</evidence>
<dbReference type="GO" id="GO:0016787">
    <property type="term" value="F:hydrolase activity"/>
    <property type="evidence" value="ECO:0007669"/>
    <property type="project" value="UniProtKB-KW"/>
</dbReference>
<evidence type="ECO:0000313" key="9">
    <source>
        <dbReference type="Proteomes" id="UP001146120"/>
    </source>
</evidence>
<dbReference type="Proteomes" id="UP001146120">
    <property type="component" value="Unassembled WGS sequence"/>
</dbReference>
<comment type="caution">
    <text evidence="8">The sequence shown here is derived from an EMBL/GenBank/DDBJ whole genome shotgun (WGS) entry which is preliminary data.</text>
</comment>
<gene>
    <name evidence="8" type="ORF">N0F65_012301</name>
</gene>
<dbReference type="PANTHER" id="PTHR37984:SF5">
    <property type="entry name" value="PROTEIN NYNRIN-LIKE"/>
    <property type="match status" value="1"/>
</dbReference>
<keyword evidence="5" id="KW-0378">Hydrolase</keyword>
<dbReference type="SUPFAM" id="SSF53098">
    <property type="entry name" value="Ribonuclease H-like"/>
    <property type="match status" value="1"/>
</dbReference>
<dbReference type="Pfam" id="PF17921">
    <property type="entry name" value="Integrase_H2C2"/>
    <property type="match status" value="1"/>
</dbReference>
<dbReference type="Gene3D" id="3.30.420.10">
    <property type="entry name" value="Ribonuclease H-like superfamily/Ribonuclease H"/>
    <property type="match status" value="1"/>
</dbReference>
<keyword evidence="1" id="KW-0808">Transferase</keyword>
<evidence type="ECO:0000256" key="5">
    <source>
        <dbReference type="ARBA" id="ARBA00022801"/>
    </source>
</evidence>
<dbReference type="GO" id="GO:0003676">
    <property type="term" value="F:nucleic acid binding"/>
    <property type="evidence" value="ECO:0007669"/>
    <property type="project" value="InterPro"/>
</dbReference>
<sequence>MMYWRITISLPKSAFGKRAVEEETVHDHPYTNHWVFGATVMQEHEDLLRPVRFVSKVFKDAELNYTRSEKEVLALLKALDQCVSHLWAAMLSPWNLTIIRKENVTEALAGLGAASVTPMEEFDAVLEEISRRKAMALEDVEEIDLKEIQEERLRRVAVAQREDPWLRKLIKVMEGDLCDLSKKDVRILAKASLLYVLGRCEAVYFHPYKGDLQFDYHMRLVIPERLREDVVAANHVELGAGAHMGVSKTFAKMRKKYHWKGMFKDIVEFVGSCVDYNTGRGKPPFAGRSPGNLVPSRPFQVVAMDFAIPLPVTHAGNQALLLFTCLFSGFVILVPMNSTTAEEVASVYLENVFKHFGAQEMVRHDRDPRFTSSVFKTFNRMLKQRQRPTLAYRPQATRGSRMRRKYLVKWKGYDDPHASVN</sequence>
<dbReference type="Gene3D" id="1.10.340.70">
    <property type="match status" value="1"/>
</dbReference>
<evidence type="ECO:0000256" key="2">
    <source>
        <dbReference type="ARBA" id="ARBA00022695"/>
    </source>
</evidence>
<dbReference type="InterPro" id="IPR001584">
    <property type="entry name" value="Integrase_cat-core"/>
</dbReference>
<dbReference type="SUPFAM" id="SSF56672">
    <property type="entry name" value="DNA/RNA polymerases"/>
    <property type="match status" value="1"/>
</dbReference>
<dbReference type="GO" id="GO:0003964">
    <property type="term" value="F:RNA-directed DNA polymerase activity"/>
    <property type="evidence" value="ECO:0007669"/>
    <property type="project" value="UniProtKB-KW"/>
</dbReference>
<dbReference type="InterPro" id="IPR012337">
    <property type="entry name" value="RNaseH-like_sf"/>
</dbReference>
<proteinExistence type="predicted"/>
<dbReference type="InterPro" id="IPR041588">
    <property type="entry name" value="Integrase_H2C2"/>
</dbReference>